<dbReference type="RefSeq" id="XP_034109582.1">
    <property type="nucleotide sequence ID" value="XM_034253691.2"/>
</dbReference>
<name>A0A6P8YVX7_DROAB</name>
<feature type="domain" description="Protein TsetseEP" evidence="3">
    <location>
        <begin position="46"/>
        <end position="165"/>
    </location>
</feature>
<feature type="compositionally biased region" description="Low complexity" evidence="1">
    <location>
        <begin position="189"/>
        <end position="204"/>
    </location>
</feature>
<keyword evidence="4" id="KW-1185">Reference proteome</keyword>
<dbReference type="OrthoDB" id="7883230at2759"/>
<sequence>MYSILLLIVCLAGAAWANPHPTWGESKLMQAMRSTSELQLNNPSRSVECFQYYSEVFDQLLKKYEAEYAACQNSSTLETAQLNAQYSQVVNSLNVSSINTCYQLIDCATQADNLQILSCYSDVAGDNVRAMYNISSTASENYGDLEQFIQQIQFIENQCTNSSKRRYELDTDQAYISLQQCLMGTDPVPTLAPSTSTSTSLSTANDTPTSTSPSADLSTTTQVISSSTSVVTPRPQTRSTSTIASSSTERDTTTELTTIQPSNSSTQSDTPRTYKTSTQTPIESSTAPSTVSRRTPRPIATTTTSFVTTNSATSTTSNSFSSELKKLLHSLRH</sequence>
<evidence type="ECO:0000313" key="4">
    <source>
        <dbReference type="Proteomes" id="UP000515160"/>
    </source>
</evidence>
<feature type="compositionally biased region" description="Polar residues" evidence="1">
    <location>
        <begin position="259"/>
        <end position="292"/>
    </location>
</feature>
<feature type="chain" id="PRO_5028131422" evidence="2">
    <location>
        <begin position="18"/>
        <end position="333"/>
    </location>
</feature>
<evidence type="ECO:0000259" key="3">
    <source>
        <dbReference type="Pfam" id="PF05267"/>
    </source>
</evidence>
<feature type="region of interest" description="Disordered" evidence="1">
    <location>
        <begin position="189"/>
        <end position="319"/>
    </location>
</feature>
<reference evidence="5" key="1">
    <citation type="submission" date="2025-08" db="UniProtKB">
        <authorList>
            <consortium name="RefSeq"/>
        </authorList>
    </citation>
    <scope>IDENTIFICATION</scope>
    <source>
        <strain evidence="5">15112-1751.03</strain>
        <tissue evidence="5">Whole Adult</tissue>
    </source>
</reference>
<feature type="compositionally biased region" description="Low complexity" evidence="1">
    <location>
        <begin position="297"/>
        <end position="319"/>
    </location>
</feature>
<dbReference type="InterPro" id="IPR007931">
    <property type="entry name" value="TsetseEP"/>
</dbReference>
<feature type="compositionally biased region" description="Low complexity" evidence="1">
    <location>
        <begin position="218"/>
        <end position="247"/>
    </location>
</feature>
<dbReference type="GeneID" id="117571519"/>
<proteinExistence type="predicted"/>
<protein>
    <submittedName>
        <fullName evidence="5">Location of vulva defective 1</fullName>
    </submittedName>
</protein>
<dbReference type="Proteomes" id="UP000515160">
    <property type="component" value="Chromosome 3"/>
</dbReference>
<evidence type="ECO:0000256" key="2">
    <source>
        <dbReference type="SAM" id="SignalP"/>
    </source>
</evidence>
<dbReference type="Pfam" id="PF05267">
    <property type="entry name" value="DUF725"/>
    <property type="match status" value="1"/>
</dbReference>
<evidence type="ECO:0000313" key="5">
    <source>
        <dbReference type="RefSeq" id="XP_034109582.1"/>
    </source>
</evidence>
<accession>A0A6P8YVX7</accession>
<dbReference type="AlphaFoldDB" id="A0A6P8YVX7"/>
<feature type="signal peptide" evidence="2">
    <location>
        <begin position="1"/>
        <end position="17"/>
    </location>
</feature>
<organism evidence="4 5">
    <name type="scientific">Drosophila albomicans</name>
    <name type="common">Fruit fly</name>
    <dbReference type="NCBI Taxonomy" id="7291"/>
    <lineage>
        <taxon>Eukaryota</taxon>
        <taxon>Metazoa</taxon>
        <taxon>Ecdysozoa</taxon>
        <taxon>Arthropoda</taxon>
        <taxon>Hexapoda</taxon>
        <taxon>Insecta</taxon>
        <taxon>Pterygota</taxon>
        <taxon>Neoptera</taxon>
        <taxon>Endopterygota</taxon>
        <taxon>Diptera</taxon>
        <taxon>Brachycera</taxon>
        <taxon>Muscomorpha</taxon>
        <taxon>Ephydroidea</taxon>
        <taxon>Drosophilidae</taxon>
        <taxon>Drosophila</taxon>
    </lineage>
</organism>
<keyword evidence="2" id="KW-0732">Signal</keyword>
<gene>
    <name evidence="5" type="primary">LOC117571519</name>
</gene>
<feature type="compositionally biased region" description="Polar residues" evidence="1">
    <location>
        <begin position="205"/>
        <end position="217"/>
    </location>
</feature>
<evidence type="ECO:0000256" key="1">
    <source>
        <dbReference type="SAM" id="MobiDB-lite"/>
    </source>
</evidence>